<keyword evidence="7" id="KW-1185">Reference proteome</keyword>
<evidence type="ECO:0000313" key="7">
    <source>
        <dbReference type="Proteomes" id="UP000325577"/>
    </source>
</evidence>
<accession>A0A5J5B2T7</accession>
<dbReference type="GO" id="GO:0032993">
    <property type="term" value="C:protein-DNA complex"/>
    <property type="evidence" value="ECO:0007669"/>
    <property type="project" value="TreeGrafter"/>
</dbReference>
<name>A0A5J5B2T7_9ASTE</name>
<keyword evidence="2" id="KW-0227">DNA damage</keyword>
<dbReference type="GO" id="GO:0006285">
    <property type="term" value="P:base-excision repair, AP site formation"/>
    <property type="evidence" value="ECO:0007669"/>
    <property type="project" value="TreeGrafter"/>
</dbReference>
<dbReference type="Pfam" id="PF00730">
    <property type="entry name" value="HhH-GPD"/>
    <property type="match status" value="1"/>
</dbReference>
<dbReference type="Gene3D" id="1.10.1670.40">
    <property type="match status" value="1"/>
</dbReference>
<proteinExistence type="inferred from homology"/>
<feature type="compositionally biased region" description="Low complexity" evidence="4">
    <location>
        <begin position="34"/>
        <end position="45"/>
    </location>
</feature>
<dbReference type="OrthoDB" id="415889at2759"/>
<evidence type="ECO:0000256" key="3">
    <source>
        <dbReference type="ARBA" id="ARBA00023204"/>
    </source>
</evidence>
<evidence type="ECO:0000256" key="2">
    <source>
        <dbReference type="ARBA" id="ARBA00022763"/>
    </source>
</evidence>
<feature type="region of interest" description="Disordered" evidence="4">
    <location>
        <begin position="1"/>
        <end position="45"/>
    </location>
</feature>
<dbReference type="SUPFAM" id="SSF48150">
    <property type="entry name" value="DNA-glycosylase"/>
    <property type="match status" value="1"/>
</dbReference>
<feature type="domain" description="HhH-GPD" evidence="5">
    <location>
        <begin position="84"/>
        <end position="239"/>
    </location>
</feature>
<evidence type="ECO:0000256" key="4">
    <source>
        <dbReference type="SAM" id="MobiDB-lite"/>
    </source>
</evidence>
<dbReference type="GO" id="GO:0043916">
    <property type="term" value="F:DNA-7-methylguanine glycosylase activity"/>
    <property type="evidence" value="ECO:0007669"/>
    <property type="project" value="TreeGrafter"/>
</dbReference>
<dbReference type="AlphaFoldDB" id="A0A5J5B2T7"/>
<dbReference type="GO" id="GO:0032131">
    <property type="term" value="F:alkylated DNA binding"/>
    <property type="evidence" value="ECO:0007669"/>
    <property type="project" value="TreeGrafter"/>
</dbReference>
<dbReference type="GO" id="GO:0005634">
    <property type="term" value="C:nucleus"/>
    <property type="evidence" value="ECO:0007669"/>
    <property type="project" value="TreeGrafter"/>
</dbReference>
<dbReference type="CDD" id="cd00056">
    <property type="entry name" value="ENDO3c"/>
    <property type="match status" value="1"/>
</dbReference>
<dbReference type="Proteomes" id="UP000325577">
    <property type="component" value="Linkage Group LG16"/>
</dbReference>
<evidence type="ECO:0000256" key="1">
    <source>
        <dbReference type="ARBA" id="ARBA00010817"/>
    </source>
</evidence>
<dbReference type="SMART" id="SM00478">
    <property type="entry name" value="ENDO3c"/>
    <property type="match status" value="1"/>
</dbReference>
<gene>
    <name evidence="6" type="ORF">F0562_028575</name>
</gene>
<dbReference type="InterPro" id="IPR011257">
    <property type="entry name" value="DNA_glycosylase"/>
</dbReference>
<protein>
    <recommendedName>
        <fullName evidence="5">HhH-GPD domain-containing protein</fullName>
    </recommendedName>
</protein>
<dbReference type="PANTHER" id="PTHR43003:SF5">
    <property type="entry name" value="DNA-3-METHYLADENINE GLYCOSYLASE"/>
    <property type="match status" value="1"/>
</dbReference>
<dbReference type="InterPro" id="IPR051912">
    <property type="entry name" value="Alkylbase_DNA_Glycosylase/TA"/>
</dbReference>
<dbReference type="GO" id="GO:0006307">
    <property type="term" value="P:DNA alkylation repair"/>
    <property type="evidence" value="ECO:0007669"/>
    <property type="project" value="TreeGrafter"/>
</dbReference>
<organism evidence="6 7">
    <name type="scientific">Nyssa sinensis</name>
    <dbReference type="NCBI Taxonomy" id="561372"/>
    <lineage>
        <taxon>Eukaryota</taxon>
        <taxon>Viridiplantae</taxon>
        <taxon>Streptophyta</taxon>
        <taxon>Embryophyta</taxon>
        <taxon>Tracheophyta</taxon>
        <taxon>Spermatophyta</taxon>
        <taxon>Magnoliopsida</taxon>
        <taxon>eudicotyledons</taxon>
        <taxon>Gunneridae</taxon>
        <taxon>Pentapetalae</taxon>
        <taxon>asterids</taxon>
        <taxon>Cornales</taxon>
        <taxon>Nyssaceae</taxon>
        <taxon>Nyssa</taxon>
    </lineage>
</organism>
<dbReference type="FunFam" id="1.10.340.30:FF:000004">
    <property type="entry name" value="DNA-3-methyladenine glycosylase II"/>
    <property type="match status" value="1"/>
</dbReference>
<evidence type="ECO:0000259" key="5">
    <source>
        <dbReference type="SMART" id="SM00478"/>
    </source>
</evidence>
<feature type="compositionally biased region" description="Low complexity" evidence="4">
    <location>
        <begin position="1"/>
        <end position="24"/>
    </location>
</feature>
<dbReference type="GO" id="GO:0008725">
    <property type="term" value="F:DNA-3-methyladenine glycosylase activity"/>
    <property type="evidence" value="ECO:0007669"/>
    <property type="project" value="TreeGrafter"/>
</dbReference>
<comment type="similarity">
    <text evidence="1">Belongs to the alkylbase DNA glycosidase AlkA family.</text>
</comment>
<dbReference type="InterPro" id="IPR003265">
    <property type="entry name" value="HhH-GPD_domain"/>
</dbReference>
<reference evidence="6 7" key="1">
    <citation type="submission" date="2019-09" db="EMBL/GenBank/DDBJ databases">
        <title>A chromosome-level genome assembly of the Chinese tupelo Nyssa sinensis.</title>
        <authorList>
            <person name="Yang X."/>
            <person name="Kang M."/>
            <person name="Yang Y."/>
            <person name="Xiong H."/>
            <person name="Wang M."/>
            <person name="Zhang Z."/>
            <person name="Wang Z."/>
            <person name="Wu H."/>
            <person name="Ma T."/>
            <person name="Liu J."/>
            <person name="Xi Z."/>
        </authorList>
    </citation>
    <scope>NUCLEOTIDE SEQUENCE [LARGE SCALE GENOMIC DNA]</scope>
    <source>
        <strain evidence="6">J267</strain>
        <tissue evidence="6">Leaf</tissue>
    </source>
</reference>
<dbReference type="PANTHER" id="PTHR43003">
    <property type="entry name" value="DNA-3-METHYLADENINE GLYCOSYLASE"/>
    <property type="match status" value="1"/>
</dbReference>
<evidence type="ECO:0000313" key="6">
    <source>
        <dbReference type="EMBL" id="KAA8536097.1"/>
    </source>
</evidence>
<dbReference type="EMBL" id="CM018039">
    <property type="protein sequence ID" value="KAA8536097.1"/>
    <property type="molecule type" value="Genomic_DNA"/>
</dbReference>
<keyword evidence="3" id="KW-0234">DNA repair</keyword>
<sequence length="263" mass="28933">MAEQTLTLTLITTPSSSSPNPSQLPRKKSRKHSSSASAHTSTVTTATATEAKYSAQLVKTLSCDGEVDFAIEQLKRSDPKLVPIIEATRPTAGTTIYNRFVSLCGGEARVCPIAVLALTPPQLVQIGISARKASFLHDLANKYRTGILSDSKIVTMEDKALVSLITMVKGFGAMSVHMFMIFTLHRPDVLPFNDVNVRKGVQILDGLDQLPRPSHMEALCKRWRPYRSVASWYMWRLVEAKAGGGLPKQFQPAGGFTFRRRLC</sequence>